<dbReference type="PIRSF" id="PIRSF015901">
    <property type="entry name" value="NAC_alpha"/>
    <property type="match status" value="1"/>
</dbReference>
<dbReference type="SUPFAM" id="SSF46934">
    <property type="entry name" value="UBA-like"/>
    <property type="match status" value="1"/>
</dbReference>
<feature type="compositionally biased region" description="Acidic residues" evidence="3">
    <location>
        <begin position="11"/>
        <end position="22"/>
    </location>
</feature>
<dbReference type="SMART" id="SM01407">
    <property type="entry name" value="NAC"/>
    <property type="match status" value="1"/>
</dbReference>
<evidence type="ECO:0000259" key="4">
    <source>
        <dbReference type="PROSITE" id="PS51151"/>
    </source>
</evidence>
<dbReference type="CDD" id="cd22054">
    <property type="entry name" value="NAC_NACA"/>
    <property type="match status" value="1"/>
</dbReference>
<dbReference type="Gene3D" id="2.20.70.30">
    <property type="entry name" value="Nascent polypeptide-associated complex domain"/>
    <property type="match status" value="1"/>
</dbReference>
<feature type="compositionally biased region" description="Basic and acidic residues" evidence="3">
    <location>
        <begin position="1"/>
        <end position="10"/>
    </location>
</feature>
<keyword evidence="1" id="KW-0813">Transport</keyword>
<dbReference type="PANTHER" id="PTHR21713">
    <property type="entry name" value="NASCENT POLYPEPTIDE ASSOCIATED COMPLEX ALPHA SUBUNIT-RELATED"/>
    <property type="match status" value="1"/>
</dbReference>
<dbReference type="EMBL" id="HBIA01003104">
    <property type="protein sequence ID" value="CAE0229826.1"/>
    <property type="molecule type" value="Transcribed_RNA"/>
</dbReference>
<organism evidence="5">
    <name type="scientific">Strombidium rassoulzadegani</name>
    <dbReference type="NCBI Taxonomy" id="1082188"/>
    <lineage>
        <taxon>Eukaryota</taxon>
        <taxon>Sar</taxon>
        <taxon>Alveolata</taxon>
        <taxon>Ciliophora</taxon>
        <taxon>Intramacronucleata</taxon>
        <taxon>Spirotrichea</taxon>
        <taxon>Oligotrichia</taxon>
        <taxon>Strombidiidae</taxon>
        <taxon>Strombidium</taxon>
    </lineage>
</organism>
<proteinExistence type="predicted"/>
<sequence>MTDKETKQESKEEEMPELENQTEEEKLNRNEKKCRKALTKVGMKTQAHITRVTLKKRDGLIFVIDAPEVLNLDNSYAIFGELKLEDLNRQMQMEQAKKFAQQAQQAKAPAKTESAVDDSVPLPEDGLTQDHINMVIQHANCSRNTAIKALRETNDDMVQAVMKLTN</sequence>
<dbReference type="Gene3D" id="1.10.8.10">
    <property type="entry name" value="DNA helicase RuvA subunit, C-terminal domain"/>
    <property type="match status" value="1"/>
</dbReference>
<name>A0A7S3CJ64_9SPIT</name>
<protein>
    <recommendedName>
        <fullName evidence="4">NAC-A/B domain-containing protein</fullName>
    </recommendedName>
</protein>
<feature type="region of interest" description="Disordered" evidence="3">
    <location>
        <begin position="1"/>
        <end position="31"/>
    </location>
</feature>
<feature type="domain" description="NAC-A/B" evidence="4">
    <location>
        <begin position="28"/>
        <end position="91"/>
    </location>
</feature>
<evidence type="ECO:0000256" key="3">
    <source>
        <dbReference type="SAM" id="MobiDB-lite"/>
    </source>
</evidence>
<dbReference type="InterPro" id="IPR016641">
    <property type="entry name" value="EGD2/NACA0like"/>
</dbReference>
<dbReference type="PROSITE" id="PS51151">
    <property type="entry name" value="NAC_AB"/>
    <property type="match status" value="1"/>
</dbReference>
<keyword evidence="2" id="KW-0653">Protein transport</keyword>
<dbReference type="InterPro" id="IPR009060">
    <property type="entry name" value="UBA-like_sf"/>
</dbReference>
<dbReference type="Pfam" id="PF01849">
    <property type="entry name" value="NAC"/>
    <property type="match status" value="1"/>
</dbReference>
<evidence type="ECO:0000313" key="5">
    <source>
        <dbReference type="EMBL" id="CAE0229826.1"/>
    </source>
</evidence>
<gene>
    <name evidence="5" type="ORF">SRAS04492_LOCUS1610</name>
</gene>
<evidence type="ECO:0000256" key="2">
    <source>
        <dbReference type="ARBA" id="ARBA00022927"/>
    </source>
</evidence>
<dbReference type="GO" id="GO:0015031">
    <property type="term" value="P:protein transport"/>
    <property type="evidence" value="ECO:0007669"/>
    <property type="project" value="UniProtKB-KW"/>
</dbReference>
<dbReference type="InterPro" id="IPR038187">
    <property type="entry name" value="NAC_A/B_dom_sf"/>
</dbReference>
<accession>A0A7S3CJ64</accession>
<evidence type="ECO:0000256" key="1">
    <source>
        <dbReference type="ARBA" id="ARBA00022448"/>
    </source>
</evidence>
<dbReference type="InterPro" id="IPR002715">
    <property type="entry name" value="Nas_poly-pep-assoc_cplx_dom"/>
</dbReference>
<dbReference type="AlphaFoldDB" id="A0A7S3CJ64"/>
<reference evidence="5" key="1">
    <citation type="submission" date="2021-01" db="EMBL/GenBank/DDBJ databases">
        <authorList>
            <person name="Corre E."/>
            <person name="Pelletier E."/>
            <person name="Niang G."/>
            <person name="Scheremetjew M."/>
            <person name="Finn R."/>
            <person name="Kale V."/>
            <person name="Holt S."/>
            <person name="Cochrane G."/>
            <person name="Meng A."/>
            <person name="Brown T."/>
            <person name="Cohen L."/>
        </authorList>
    </citation>
    <scope>NUCLEOTIDE SEQUENCE</scope>
    <source>
        <strain evidence="5">Ras09</strain>
    </source>
</reference>
<dbReference type="GO" id="GO:0005854">
    <property type="term" value="C:nascent polypeptide-associated complex"/>
    <property type="evidence" value="ECO:0007669"/>
    <property type="project" value="InterPro"/>
</dbReference>